<dbReference type="InterPro" id="IPR014710">
    <property type="entry name" value="RmlC-like_jellyroll"/>
</dbReference>
<dbReference type="InterPro" id="IPR013096">
    <property type="entry name" value="Cupin_2"/>
</dbReference>
<dbReference type="AlphaFoldDB" id="D2S1I2"/>
<dbReference type="OrthoDB" id="82049at2157"/>
<organism evidence="2 3">
    <name type="scientific">Haloterrigena turkmenica (strain ATCC 51198 / DSM 5511 / JCM 9101 / NCIMB 13204 / VKM B-1734 / 4k)</name>
    <name type="common">Halococcus turkmenicus</name>
    <dbReference type="NCBI Taxonomy" id="543526"/>
    <lineage>
        <taxon>Archaea</taxon>
        <taxon>Methanobacteriati</taxon>
        <taxon>Methanobacteriota</taxon>
        <taxon>Stenosarchaea group</taxon>
        <taxon>Halobacteria</taxon>
        <taxon>Halobacteriales</taxon>
        <taxon>Natrialbaceae</taxon>
        <taxon>Haloterrigena</taxon>
    </lineage>
</organism>
<name>D2S1I2_HALTV</name>
<accession>D2S1I2</accession>
<evidence type="ECO:0000313" key="2">
    <source>
        <dbReference type="EMBL" id="ADB63229.1"/>
    </source>
</evidence>
<evidence type="ECO:0000313" key="3">
    <source>
        <dbReference type="Proteomes" id="UP000001903"/>
    </source>
</evidence>
<reference evidence="2 3" key="1">
    <citation type="journal article" date="2010" name="Stand. Genomic Sci.">
        <title>Complete genome sequence of Haloterrigena turkmenica type strain (4k).</title>
        <authorList>
            <person name="Saunders E."/>
            <person name="Tindall B.J."/>
            <person name="Fahnrich R."/>
            <person name="Lapidus A."/>
            <person name="Copeland A."/>
            <person name="Del Rio T.G."/>
            <person name="Lucas S."/>
            <person name="Chen F."/>
            <person name="Tice H."/>
            <person name="Cheng J.F."/>
            <person name="Han C."/>
            <person name="Detter J.C."/>
            <person name="Bruce D."/>
            <person name="Goodwin L."/>
            <person name="Chain P."/>
            <person name="Pitluck S."/>
            <person name="Pati A."/>
            <person name="Ivanova N."/>
            <person name="Mavromatis K."/>
            <person name="Chen A."/>
            <person name="Palaniappan K."/>
            <person name="Land M."/>
            <person name="Hauser L."/>
            <person name="Chang Y.J."/>
            <person name="Jeffries C.D."/>
            <person name="Brettin T."/>
            <person name="Rohde M."/>
            <person name="Goker M."/>
            <person name="Bristow J."/>
            <person name="Eisen J.A."/>
            <person name="Markowitz V."/>
            <person name="Hugenholtz P."/>
            <person name="Klenk H.P."/>
            <person name="Kyrpides N.C."/>
        </authorList>
    </citation>
    <scope>NUCLEOTIDE SEQUENCE [LARGE SCALE GENOMIC DNA]</scope>
    <source>
        <strain evidence="3">ATCC 51198 / DSM 5511 / JCM 9101 / NCIMB 13204 / VKM B-1734 / 4k</strain>
    </source>
</reference>
<dbReference type="EMBL" id="CP001861">
    <property type="protein sequence ID" value="ADB63229.1"/>
    <property type="molecule type" value="Genomic_DNA"/>
</dbReference>
<protein>
    <submittedName>
        <fullName evidence="2">Cupin 2 conserved barrel domain protein</fullName>
    </submittedName>
</protein>
<dbReference type="GeneID" id="8745046"/>
<dbReference type="KEGG" id="htu:Htur_4418"/>
<dbReference type="RefSeq" id="WP_012945473.1">
    <property type="nucleotide sequence ID" value="NC_013744.1"/>
</dbReference>
<dbReference type="HOGENOM" id="CLU_144575_0_0_2"/>
<geneLocation type="plasmid" evidence="2 3">
    <name>pHTUR01</name>
</geneLocation>
<dbReference type="InterPro" id="IPR011051">
    <property type="entry name" value="RmlC_Cupin_sf"/>
</dbReference>
<keyword evidence="2" id="KW-0614">Plasmid</keyword>
<gene>
    <name evidence="2" type="ordered locus">Htur_4418</name>
</gene>
<evidence type="ECO:0000259" key="1">
    <source>
        <dbReference type="Pfam" id="PF07883"/>
    </source>
</evidence>
<dbReference type="Pfam" id="PF07883">
    <property type="entry name" value="Cupin_2"/>
    <property type="match status" value="1"/>
</dbReference>
<sequence>MYSKINIEDAEWKTRPGEPAVKTLGHELKVNDEPRPNKMRFNYFHYNEGEVVRRHKQKEQEELFYIERGRGVMEVGGDEFPYEEGDVIVVDEGPWRQITAHEETRIFAVGAPNVRDDAVFENELDEAE</sequence>
<keyword evidence="3" id="KW-1185">Reference proteome</keyword>
<dbReference type="SUPFAM" id="SSF51182">
    <property type="entry name" value="RmlC-like cupins"/>
    <property type="match status" value="1"/>
</dbReference>
<dbReference type="Gene3D" id="2.60.120.10">
    <property type="entry name" value="Jelly Rolls"/>
    <property type="match status" value="1"/>
</dbReference>
<dbReference type="Proteomes" id="UP000001903">
    <property type="component" value="Plasmid pHTUR01"/>
</dbReference>
<proteinExistence type="predicted"/>
<feature type="domain" description="Cupin type-2" evidence="1">
    <location>
        <begin position="43"/>
        <end position="104"/>
    </location>
</feature>